<feature type="transmembrane region" description="Helical" evidence="1">
    <location>
        <begin position="238"/>
        <end position="258"/>
    </location>
</feature>
<keyword evidence="4" id="KW-1185">Reference proteome</keyword>
<evidence type="ECO:0000313" key="4">
    <source>
        <dbReference type="Proteomes" id="UP001390339"/>
    </source>
</evidence>
<evidence type="ECO:0000259" key="2">
    <source>
        <dbReference type="Pfam" id="PF20237"/>
    </source>
</evidence>
<evidence type="ECO:0000256" key="1">
    <source>
        <dbReference type="SAM" id="Phobius"/>
    </source>
</evidence>
<reference evidence="3 4" key="1">
    <citation type="journal article" date="2024" name="IMA Fungus">
        <title>Apiospora arundinis, a panoply of carbohydrate-active enzymes and secondary metabolites.</title>
        <authorList>
            <person name="Sorensen T."/>
            <person name="Petersen C."/>
            <person name="Muurmann A.T."/>
            <person name="Christiansen J.V."/>
            <person name="Brundto M.L."/>
            <person name="Overgaard C.K."/>
            <person name="Boysen A.T."/>
            <person name="Wollenberg R.D."/>
            <person name="Larsen T.O."/>
            <person name="Sorensen J.L."/>
            <person name="Nielsen K.L."/>
            <person name="Sondergaard T.E."/>
        </authorList>
    </citation>
    <scope>NUCLEOTIDE SEQUENCE [LARGE SCALE GENOMIC DNA]</scope>
    <source>
        <strain evidence="3 4">AAU 773</strain>
    </source>
</reference>
<proteinExistence type="predicted"/>
<evidence type="ECO:0000313" key="3">
    <source>
        <dbReference type="EMBL" id="KAK8859455.1"/>
    </source>
</evidence>
<dbReference type="PANTHER" id="PTHR34502:SF5">
    <property type="entry name" value="DUF6594 DOMAIN-CONTAINING PROTEIN"/>
    <property type="match status" value="1"/>
</dbReference>
<keyword evidence="1" id="KW-1133">Transmembrane helix</keyword>
<accession>A0ABR2IAP5</accession>
<organism evidence="3 4">
    <name type="scientific">Apiospora arundinis</name>
    <dbReference type="NCBI Taxonomy" id="335852"/>
    <lineage>
        <taxon>Eukaryota</taxon>
        <taxon>Fungi</taxon>
        <taxon>Dikarya</taxon>
        <taxon>Ascomycota</taxon>
        <taxon>Pezizomycotina</taxon>
        <taxon>Sordariomycetes</taxon>
        <taxon>Xylariomycetidae</taxon>
        <taxon>Amphisphaeriales</taxon>
        <taxon>Apiosporaceae</taxon>
        <taxon>Apiospora</taxon>
    </lineage>
</organism>
<keyword evidence="1" id="KW-0812">Transmembrane</keyword>
<dbReference type="Proteomes" id="UP001390339">
    <property type="component" value="Unassembled WGS sequence"/>
</dbReference>
<dbReference type="EMBL" id="JAPCWZ010000006">
    <property type="protein sequence ID" value="KAK8859455.1"/>
    <property type="molecule type" value="Genomic_DNA"/>
</dbReference>
<keyword evidence="1" id="KW-0472">Membrane</keyword>
<name>A0ABR2IAP5_9PEZI</name>
<feature type="transmembrane region" description="Helical" evidence="1">
    <location>
        <begin position="211"/>
        <end position="231"/>
    </location>
</feature>
<gene>
    <name evidence="3" type="ORF">PGQ11_010189</name>
</gene>
<protein>
    <recommendedName>
        <fullName evidence="2">DUF6594 domain-containing protein</fullName>
    </recommendedName>
</protein>
<dbReference type="PANTHER" id="PTHR34502">
    <property type="entry name" value="DUF6594 DOMAIN-CONTAINING PROTEIN-RELATED"/>
    <property type="match status" value="1"/>
</dbReference>
<comment type="caution">
    <text evidence="3">The sequence shown here is derived from an EMBL/GenBank/DDBJ whole genome shotgun (WGS) entry which is preliminary data.</text>
</comment>
<feature type="transmembrane region" description="Helical" evidence="1">
    <location>
        <begin position="264"/>
        <end position="283"/>
    </location>
</feature>
<sequence length="284" mass="32107">MEPKSPNNSTAAQFREFWPRVTDDSNLTLHGFRRYKTTHLLNLRFFEDEIAKLDHAIYQAGLSLGLKPSARDRLGLKRSKIDVDVPDVEDTMTRELVLKLRALVQQYDEALFAFGQIMAMETVSLLDDERSSSLRTDLTLHEMYNTRLIRLDLGTRSRTDPFQRWLHKQLRAFRYWRMSNRQSNAASFISPPGNHWSHQNTVLIASIAGRFVTSIVIAVFLVVPLAVLSALSSRGTQLAVVSIFIVVFSIVVAAMLKVSNYEMMVVAAAYAAILSVFVSNNPVS</sequence>
<dbReference type="Pfam" id="PF20237">
    <property type="entry name" value="DUF6594"/>
    <property type="match status" value="1"/>
</dbReference>
<dbReference type="InterPro" id="IPR046529">
    <property type="entry name" value="DUF6594"/>
</dbReference>
<feature type="domain" description="DUF6594" evidence="2">
    <location>
        <begin position="26"/>
        <end position="274"/>
    </location>
</feature>